<evidence type="ECO:0000256" key="2">
    <source>
        <dbReference type="ARBA" id="ARBA00022692"/>
    </source>
</evidence>
<dbReference type="PANTHER" id="PTHR23502:SF50">
    <property type="entry name" value="TRANSPORTER, PUTATIVE (AFU_ORTHOLOGUE AFUA_5G00430)-RELATED"/>
    <property type="match status" value="1"/>
</dbReference>
<evidence type="ECO:0000313" key="7">
    <source>
        <dbReference type="EMBL" id="PWI67066.1"/>
    </source>
</evidence>
<dbReference type="Proteomes" id="UP001287286">
    <property type="component" value="Unassembled WGS sequence"/>
</dbReference>
<evidence type="ECO:0000313" key="6">
    <source>
        <dbReference type="EMBL" id="KAK4093822.1"/>
    </source>
</evidence>
<keyword evidence="2 5" id="KW-0812">Transmembrane</keyword>
<dbReference type="AlphaFoldDB" id="A0A2U3DXV2"/>
<evidence type="ECO:0000256" key="4">
    <source>
        <dbReference type="ARBA" id="ARBA00023136"/>
    </source>
</evidence>
<gene>
    <name evidence="7" type="ORF">PCL_04572</name>
    <name evidence="6" type="ORF">Purlil1_2156</name>
</gene>
<evidence type="ECO:0000313" key="8">
    <source>
        <dbReference type="Proteomes" id="UP000245956"/>
    </source>
</evidence>
<name>A0A2U3DXV2_PURLI</name>
<evidence type="ECO:0008006" key="10">
    <source>
        <dbReference type="Google" id="ProtNLM"/>
    </source>
</evidence>
<dbReference type="InterPro" id="IPR036259">
    <property type="entry name" value="MFS_trans_sf"/>
</dbReference>
<feature type="transmembrane region" description="Helical" evidence="5">
    <location>
        <begin position="157"/>
        <end position="174"/>
    </location>
</feature>
<comment type="caution">
    <text evidence="7">The sequence shown here is derived from an EMBL/GenBank/DDBJ whole genome shotgun (WGS) entry which is preliminary data.</text>
</comment>
<accession>A0A2U3DXV2</accession>
<evidence type="ECO:0000256" key="3">
    <source>
        <dbReference type="ARBA" id="ARBA00022989"/>
    </source>
</evidence>
<dbReference type="GO" id="GO:0005886">
    <property type="term" value="C:plasma membrane"/>
    <property type="evidence" value="ECO:0007669"/>
    <property type="project" value="TreeGrafter"/>
</dbReference>
<feature type="transmembrane region" description="Helical" evidence="5">
    <location>
        <begin position="354"/>
        <end position="375"/>
    </location>
</feature>
<feature type="transmembrane region" description="Helical" evidence="5">
    <location>
        <begin position="124"/>
        <end position="145"/>
    </location>
</feature>
<reference evidence="6" key="3">
    <citation type="submission" date="2023-11" db="EMBL/GenBank/DDBJ databases">
        <authorList>
            <person name="Beijen E."/>
            <person name="Ohm R.A."/>
        </authorList>
    </citation>
    <scope>NUCLEOTIDE SEQUENCE</scope>
    <source>
        <strain evidence="6">CBS 150709</strain>
    </source>
</reference>
<keyword evidence="3 5" id="KW-1133">Transmembrane helix</keyword>
<sequence>MVRQAFPPELEGDVASNATLEKSLFKAFASTQSVIRMSRSNDVQHDSFWAPGTVNLEELQEFSNKIILHPIPTSDPNDPLNWSTKRKCVNFALVSFYVLMTFVQLDIGYTAWGQYQHELGFSVSLLNGGVALQYAGLAIGCFFFVPLVHKYGRRPSYIVSTVIQLASCVWFASMKRPVDLWISSLLSGLGGATSETIVQITIADLFFVHNHAALNGCYLLFVAVGAFLGPVASGYIVDNQGWRWIWWWCVILFGVGLIFTVLLFEESKYTPVLEARVPCTATPDGVADKMHIERKKTRDSDPPDASVQGKYGLVERTQSNVLLDETIPLKSYRQRLAFITNTEGPILHHLFQPIVLLFTFPAIAYTAITYGTALAEFSILTSVQAIYLFEPPYNFSASGVGLMNLAPFIGHLPGIIIGGYLNDKSIVWLAKRNGGIYEPEMRLWLALPSAILTPGSVLMLGVGLAYTAPWPLLAVGFGLFGFNLGVTGSIALSSILTLALDRRHGPEGHAHPGISNFLLHSTHSGSTAHMGEEVTSVVGNEVPGDGEKTTNPPGLLMRRACWLLALLEDVLYTLSVGSITVSSIALEWSAFLGTPATFTG</sequence>
<feature type="transmembrane region" description="Helical" evidence="5">
    <location>
        <begin position="443"/>
        <end position="466"/>
    </location>
</feature>
<keyword evidence="4 5" id="KW-0472">Membrane</keyword>
<dbReference type="EMBL" id="LCWV01000021">
    <property type="protein sequence ID" value="PWI67066.1"/>
    <property type="molecule type" value="Genomic_DNA"/>
</dbReference>
<keyword evidence="9" id="KW-1185">Reference proteome</keyword>
<dbReference type="Proteomes" id="UP000245956">
    <property type="component" value="Unassembled WGS sequence"/>
</dbReference>
<comment type="subcellular location">
    <subcellularLocation>
        <location evidence="1">Membrane</location>
        <topology evidence="1">Multi-pass membrane protein</topology>
    </subcellularLocation>
</comment>
<organism evidence="7 8">
    <name type="scientific">Purpureocillium lilacinum</name>
    <name type="common">Paecilomyces lilacinus</name>
    <dbReference type="NCBI Taxonomy" id="33203"/>
    <lineage>
        <taxon>Eukaryota</taxon>
        <taxon>Fungi</taxon>
        <taxon>Dikarya</taxon>
        <taxon>Ascomycota</taxon>
        <taxon>Pezizomycotina</taxon>
        <taxon>Sordariomycetes</taxon>
        <taxon>Hypocreomycetidae</taxon>
        <taxon>Hypocreales</taxon>
        <taxon>Ophiocordycipitaceae</taxon>
        <taxon>Purpureocillium</taxon>
    </lineage>
</organism>
<feature type="transmembrane region" description="Helical" evidence="5">
    <location>
        <begin position="395"/>
        <end position="422"/>
    </location>
</feature>
<feature type="transmembrane region" description="Helical" evidence="5">
    <location>
        <begin position="212"/>
        <end position="232"/>
    </location>
</feature>
<evidence type="ECO:0000256" key="1">
    <source>
        <dbReference type="ARBA" id="ARBA00004141"/>
    </source>
</evidence>
<dbReference type="Gene3D" id="1.20.1250.20">
    <property type="entry name" value="MFS general substrate transporter like domains"/>
    <property type="match status" value="1"/>
</dbReference>
<dbReference type="InterPro" id="IPR011701">
    <property type="entry name" value="MFS"/>
</dbReference>
<dbReference type="SUPFAM" id="SSF103473">
    <property type="entry name" value="MFS general substrate transporter"/>
    <property type="match status" value="1"/>
</dbReference>
<evidence type="ECO:0000256" key="5">
    <source>
        <dbReference type="SAM" id="Phobius"/>
    </source>
</evidence>
<reference evidence="7" key="1">
    <citation type="submission" date="2015-05" db="EMBL/GenBank/DDBJ databases">
        <authorList>
            <person name="Wang D.B."/>
            <person name="Wang M."/>
        </authorList>
    </citation>
    <scope>NUCLEOTIDE SEQUENCE</scope>
    <source>
        <strain evidence="7">36-1</strain>
    </source>
</reference>
<feature type="transmembrane region" description="Helical" evidence="5">
    <location>
        <begin position="472"/>
        <end position="500"/>
    </location>
</feature>
<reference evidence="7 8" key="2">
    <citation type="journal article" date="2016" name="Front. Microbiol.">
        <title>Genome and transcriptome sequences reveal the specific parasitism of the nematophagous Purpureocillium lilacinum 36-1.</title>
        <authorList>
            <person name="Xie J."/>
            <person name="Li S."/>
            <person name="Mo C."/>
            <person name="Xiao X."/>
            <person name="Peng D."/>
            <person name="Wang G."/>
            <person name="Xiao Y."/>
        </authorList>
    </citation>
    <scope>NUCLEOTIDE SEQUENCE [LARGE SCALE GENOMIC DNA]</scope>
    <source>
        <strain evidence="7 8">36-1</strain>
    </source>
</reference>
<proteinExistence type="predicted"/>
<feature type="transmembrane region" description="Helical" evidence="5">
    <location>
        <begin position="244"/>
        <end position="264"/>
    </location>
</feature>
<dbReference type="PANTHER" id="PTHR23502">
    <property type="entry name" value="MAJOR FACILITATOR SUPERFAMILY"/>
    <property type="match status" value="1"/>
</dbReference>
<reference evidence="6 9" key="4">
    <citation type="journal article" date="2024" name="Microbiol. Resour. Announc.">
        <title>Genome annotations for the ascomycete fungi Trichoderma harzianum, Trichoderma aggressivum, and Purpureocillium lilacinum.</title>
        <authorList>
            <person name="Beijen E.P.W."/>
            <person name="Ohm R.A."/>
        </authorList>
    </citation>
    <scope>NUCLEOTIDE SEQUENCE [LARGE SCALE GENOMIC DNA]</scope>
    <source>
        <strain evidence="6 9">CBS 150709</strain>
    </source>
</reference>
<feature type="transmembrane region" description="Helical" evidence="5">
    <location>
        <begin position="91"/>
        <end position="112"/>
    </location>
</feature>
<feature type="transmembrane region" description="Helical" evidence="5">
    <location>
        <begin position="180"/>
        <end position="200"/>
    </location>
</feature>
<dbReference type="EMBL" id="JAWRVI010000005">
    <property type="protein sequence ID" value="KAK4093822.1"/>
    <property type="molecule type" value="Genomic_DNA"/>
</dbReference>
<dbReference type="Pfam" id="PF07690">
    <property type="entry name" value="MFS_1"/>
    <property type="match status" value="1"/>
</dbReference>
<evidence type="ECO:0000313" key="9">
    <source>
        <dbReference type="Proteomes" id="UP001287286"/>
    </source>
</evidence>
<protein>
    <recommendedName>
        <fullName evidence="10">Major facilitator superfamily (MFS) profile domain-containing protein</fullName>
    </recommendedName>
</protein>
<dbReference type="GO" id="GO:0022857">
    <property type="term" value="F:transmembrane transporter activity"/>
    <property type="evidence" value="ECO:0007669"/>
    <property type="project" value="InterPro"/>
</dbReference>